<comment type="caution">
    <text evidence="1">The sequence shown here is derived from an EMBL/GenBank/DDBJ whole genome shotgun (WGS) entry which is preliminary data.</text>
</comment>
<organism evidence="1 2">
    <name type="scientific">Sphingobium nicotianae</name>
    <dbReference type="NCBI Taxonomy" id="2782607"/>
    <lineage>
        <taxon>Bacteria</taxon>
        <taxon>Pseudomonadati</taxon>
        <taxon>Pseudomonadota</taxon>
        <taxon>Alphaproteobacteria</taxon>
        <taxon>Sphingomonadales</taxon>
        <taxon>Sphingomonadaceae</taxon>
        <taxon>Sphingobium</taxon>
    </lineage>
</organism>
<evidence type="ECO:0000313" key="2">
    <source>
        <dbReference type="Proteomes" id="UP001138757"/>
    </source>
</evidence>
<dbReference type="RefSeq" id="WP_214621298.1">
    <property type="nucleotide sequence ID" value="NZ_JAHGAW010000001.1"/>
</dbReference>
<dbReference type="InterPro" id="IPR036388">
    <property type="entry name" value="WH-like_DNA-bd_sf"/>
</dbReference>
<dbReference type="EMBL" id="JAHGAW010000001">
    <property type="protein sequence ID" value="MBT2185551.1"/>
    <property type="molecule type" value="Genomic_DNA"/>
</dbReference>
<sequence length="276" mass="29811">MVKNVNSKGRRSEPRHIRLYHSVTGCEAWRDLSGNAIKVLVALLRFDRGGENGELFMSVRVAAEETGLSENTAWRALRELEAHGFIAATERGYFQRKRGPATQWRATWIATTGKAPTRDFEKWQKPIGNKSRSQNLTSTVAKIATDVETSPATVAKIGTVTTETSRVSTDAAVANIATQIVCHGQSVSGSIEGQRKQANISRGVSTDLIGDELLAALRERLAAHLHASGMGAQSRLAEAAQIPGGTLSKFIAGKGLNRTHFVSLQLELARAQRAAA</sequence>
<keyword evidence="2" id="KW-1185">Reference proteome</keyword>
<dbReference type="Pfam" id="PF13730">
    <property type="entry name" value="HTH_36"/>
    <property type="match status" value="1"/>
</dbReference>
<dbReference type="Proteomes" id="UP001138757">
    <property type="component" value="Unassembled WGS sequence"/>
</dbReference>
<accession>A0A9X1AJ09</accession>
<name>A0A9X1AJ09_9SPHN</name>
<dbReference type="AlphaFoldDB" id="A0A9X1AJ09"/>
<gene>
    <name evidence="1" type="ORF">KK488_01155</name>
</gene>
<evidence type="ECO:0000313" key="1">
    <source>
        <dbReference type="EMBL" id="MBT2185551.1"/>
    </source>
</evidence>
<protein>
    <submittedName>
        <fullName evidence="1">Helix-turn-helix domain-containing protein</fullName>
    </submittedName>
</protein>
<dbReference type="Gene3D" id="1.10.10.10">
    <property type="entry name" value="Winged helix-like DNA-binding domain superfamily/Winged helix DNA-binding domain"/>
    <property type="match status" value="1"/>
</dbReference>
<reference evidence="1" key="1">
    <citation type="submission" date="2021-05" db="EMBL/GenBank/DDBJ databases">
        <title>Genome of Sphingobium sp. strain.</title>
        <authorList>
            <person name="Fan R."/>
        </authorList>
    </citation>
    <scope>NUCLEOTIDE SEQUENCE</scope>
    <source>
        <strain evidence="1">H33</strain>
    </source>
</reference>
<proteinExistence type="predicted"/>